<dbReference type="InterPro" id="IPR050301">
    <property type="entry name" value="NTE"/>
</dbReference>
<reference evidence="3" key="1">
    <citation type="submission" date="2021-06" db="EMBL/GenBank/DDBJ databases">
        <title>Complete genome sequence of Nocardioides sp. G188.</title>
        <authorList>
            <person name="Im W.-T."/>
        </authorList>
    </citation>
    <scope>NUCLEOTIDE SEQUENCE</scope>
    <source>
        <strain evidence="3">G188</strain>
    </source>
</reference>
<accession>A0A975Y0P6</accession>
<dbReference type="PROSITE" id="PS51635">
    <property type="entry name" value="PNPLA"/>
    <property type="match status" value="1"/>
</dbReference>
<dbReference type="AlphaFoldDB" id="A0A975Y0P6"/>
<dbReference type="GO" id="GO:0016787">
    <property type="term" value="F:hydrolase activity"/>
    <property type="evidence" value="ECO:0007669"/>
    <property type="project" value="UniProtKB-UniRule"/>
</dbReference>
<dbReference type="EMBL" id="CP077062">
    <property type="protein sequence ID" value="QWZ08691.1"/>
    <property type="molecule type" value="Genomic_DNA"/>
</dbReference>
<keyword evidence="1" id="KW-0443">Lipid metabolism</keyword>
<dbReference type="KEGG" id="nps:KRR39_02190"/>
<name>A0A975Y0P6_9ACTN</name>
<feature type="active site" description="Proton acceptor" evidence="1">
    <location>
        <position position="208"/>
    </location>
</feature>
<keyword evidence="1" id="KW-0378">Hydrolase</keyword>
<dbReference type="GO" id="GO:0016042">
    <property type="term" value="P:lipid catabolic process"/>
    <property type="evidence" value="ECO:0007669"/>
    <property type="project" value="UniProtKB-UniRule"/>
</dbReference>
<evidence type="ECO:0000313" key="4">
    <source>
        <dbReference type="Proteomes" id="UP000683575"/>
    </source>
</evidence>
<proteinExistence type="predicted"/>
<dbReference type="PANTHER" id="PTHR14226">
    <property type="entry name" value="NEUROPATHY TARGET ESTERASE/SWISS CHEESE D.MELANOGASTER"/>
    <property type="match status" value="1"/>
</dbReference>
<gene>
    <name evidence="3" type="ORF">KRR39_02190</name>
</gene>
<keyword evidence="1" id="KW-0442">Lipid degradation</keyword>
<feature type="domain" description="PNPLA" evidence="2">
    <location>
        <begin position="7"/>
        <end position="222"/>
    </location>
</feature>
<sequence>MRRIGLVLGAGGVVGQAYHAGVLAALENDLRWDPRDSEVIVGTSSGSITASLLRSGVPAAELAAWTVRAPLSTEGQVLEDLFGTETPRFEPFRPRDLIRRPPSLPGRHMVQHALMRPWSFRPMTAALALLAPGRTDVTEHLRSLRQVEGEGWPDRDLWVCAVRRRDGRRVVFGRPGAPDVPLSRAVAASCAVPGYFAPVPIDGHGYVDGGAHSPTNAATLWKRSLELVIVVSPMSGPSGLPRDPYGTTRWHAARLLRREARALRAQGTSVVVFQPGAAEQELMGNDFMSNARVAQIVQASFLAAGAHAASPEVQQLLRG</sequence>
<feature type="short sequence motif" description="DGA/G" evidence="1">
    <location>
        <begin position="208"/>
        <end position="210"/>
    </location>
</feature>
<organism evidence="3 4">
    <name type="scientific">Nocardioides panacis</name>
    <dbReference type="NCBI Taxonomy" id="2849501"/>
    <lineage>
        <taxon>Bacteria</taxon>
        <taxon>Bacillati</taxon>
        <taxon>Actinomycetota</taxon>
        <taxon>Actinomycetes</taxon>
        <taxon>Propionibacteriales</taxon>
        <taxon>Nocardioidaceae</taxon>
        <taxon>Nocardioides</taxon>
    </lineage>
</organism>
<protein>
    <submittedName>
        <fullName evidence="3">Patatin-like phospholipase family protein</fullName>
    </submittedName>
</protein>
<dbReference type="Pfam" id="PF01734">
    <property type="entry name" value="Patatin"/>
    <property type="match status" value="1"/>
</dbReference>
<comment type="caution">
    <text evidence="1">Lacks conserved residue(s) required for the propagation of feature annotation.</text>
</comment>
<evidence type="ECO:0000313" key="3">
    <source>
        <dbReference type="EMBL" id="QWZ08691.1"/>
    </source>
</evidence>
<dbReference type="PANTHER" id="PTHR14226:SF29">
    <property type="entry name" value="NEUROPATHY TARGET ESTERASE SWS"/>
    <property type="match status" value="1"/>
</dbReference>
<evidence type="ECO:0000256" key="1">
    <source>
        <dbReference type="PROSITE-ProRule" id="PRU01161"/>
    </source>
</evidence>
<evidence type="ECO:0000259" key="2">
    <source>
        <dbReference type="PROSITE" id="PS51635"/>
    </source>
</evidence>
<dbReference type="Proteomes" id="UP000683575">
    <property type="component" value="Chromosome"/>
</dbReference>
<feature type="short sequence motif" description="GXSXG" evidence="1">
    <location>
        <begin position="42"/>
        <end position="46"/>
    </location>
</feature>
<dbReference type="RefSeq" id="WP_216940363.1">
    <property type="nucleotide sequence ID" value="NZ_CP077062.1"/>
</dbReference>
<keyword evidence="4" id="KW-1185">Reference proteome</keyword>
<feature type="active site" description="Nucleophile" evidence="1">
    <location>
        <position position="44"/>
    </location>
</feature>
<dbReference type="InterPro" id="IPR002641">
    <property type="entry name" value="PNPLA_dom"/>
</dbReference>